<keyword evidence="1" id="KW-0472">Membrane</keyword>
<dbReference type="EMBL" id="JAAAWN010000024">
    <property type="protein sequence ID" value="NDV92555.1"/>
    <property type="molecule type" value="Genomic_DNA"/>
</dbReference>
<dbReference type="Proteomes" id="UP000470213">
    <property type="component" value="Unassembled WGS sequence"/>
</dbReference>
<keyword evidence="4" id="KW-1185">Reference proteome</keyword>
<dbReference type="CDD" id="cd07990">
    <property type="entry name" value="LPLAT_LCLAT1-like"/>
    <property type="match status" value="1"/>
</dbReference>
<comment type="caution">
    <text evidence="3">The sequence shown here is derived from an EMBL/GenBank/DDBJ whole genome shotgun (WGS) entry which is preliminary data.</text>
</comment>
<organism evidence="3 4">
    <name type="scientific">Alteromonas profundi</name>
    <dbReference type="NCBI Taxonomy" id="2696062"/>
    <lineage>
        <taxon>Bacteria</taxon>
        <taxon>Pseudomonadati</taxon>
        <taxon>Pseudomonadota</taxon>
        <taxon>Gammaproteobacteria</taxon>
        <taxon>Alteromonadales</taxon>
        <taxon>Alteromonadaceae</taxon>
        <taxon>Alteromonas/Salinimonas group</taxon>
        <taxon>Alteromonas</taxon>
    </lineage>
</organism>
<protein>
    <submittedName>
        <fullName evidence="3">Acyltransferase</fullName>
    </submittedName>
</protein>
<dbReference type="PANTHER" id="PTHR10983:SF15">
    <property type="entry name" value="ACYLTRANSFERASE YIHG-RELATED"/>
    <property type="match status" value="1"/>
</dbReference>
<evidence type="ECO:0000256" key="1">
    <source>
        <dbReference type="SAM" id="Phobius"/>
    </source>
</evidence>
<evidence type="ECO:0000259" key="2">
    <source>
        <dbReference type="SMART" id="SM00563"/>
    </source>
</evidence>
<name>A0A7X5LNC3_9ALTE</name>
<feature type="domain" description="Phospholipid/glycerol acyltransferase" evidence="2">
    <location>
        <begin position="89"/>
        <end position="231"/>
    </location>
</feature>
<evidence type="ECO:0000313" key="3">
    <source>
        <dbReference type="EMBL" id="NDV92555.1"/>
    </source>
</evidence>
<dbReference type="GO" id="GO:0016746">
    <property type="term" value="F:acyltransferase activity"/>
    <property type="evidence" value="ECO:0007669"/>
    <property type="project" value="UniProtKB-KW"/>
</dbReference>
<sequence length="298" mass="34465">MIRLLLAPFIFVIHTSLQIANLALWGSLIIVLGFIKLALPKGKIRAQWNTVMHGCMFAFGRISVRLIQLFNRVTIVRNIHGELAKEGWYLIIANHLSYLDIVLLIDFANKRIPAPKFFLKKELIWLPFVGLGAWALDMPFMHRYTKKYLAKYPERRGKDLATTKAYCQKFKTVPTTVINFVEGTRFTPLKHKIRNSSYTHLLPPKAGGVSFTLAAMGELFTNVLDISLLYPENRRHPMMAMLSGQMTKIIIDVEVKAVPELQQEGKRAEAEFRLYFQQWLNTLWQDKDHRINKLLELK</sequence>
<dbReference type="AlphaFoldDB" id="A0A7X5LNC3"/>
<dbReference type="PANTHER" id="PTHR10983">
    <property type="entry name" value="1-ACYLGLYCEROL-3-PHOSPHATE ACYLTRANSFERASE-RELATED"/>
    <property type="match status" value="1"/>
</dbReference>
<accession>A0A7X5LNC3</accession>
<feature type="transmembrane region" description="Helical" evidence="1">
    <location>
        <begin position="87"/>
        <end position="108"/>
    </location>
</feature>
<dbReference type="RefSeq" id="WP_163087371.1">
    <property type="nucleotide sequence ID" value="NZ_JAAAWN010000024.1"/>
</dbReference>
<evidence type="ECO:0000313" key="4">
    <source>
        <dbReference type="Proteomes" id="UP000470213"/>
    </source>
</evidence>
<dbReference type="GO" id="GO:0005886">
    <property type="term" value="C:plasma membrane"/>
    <property type="evidence" value="ECO:0007669"/>
    <property type="project" value="TreeGrafter"/>
</dbReference>
<dbReference type="SMART" id="SM00563">
    <property type="entry name" value="PlsC"/>
    <property type="match status" value="1"/>
</dbReference>
<reference evidence="3 4" key="1">
    <citation type="submission" date="2020-01" db="EMBL/GenBank/DDBJ databases">
        <authorList>
            <person name="Chen J."/>
            <person name="Zhu S."/>
            <person name="Yang J."/>
        </authorList>
    </citation>
    <scope>NUCLEOTIDE SEQUENCE [LARGE SCALE GENOMIC DNA]</scope>
    <source>
        <strain evidence="3 4">345S023</strain>
    </source>
</reference>
<dbReference type="Pfam" id="PF01553">
    <property type="entry name" value="Acyltransferase"/>
    <property type="match status" value="1"/>
</dbReference>
<feature type="transmembrane region" description="Helical" evidence="1">
    <location>
        <begin position="123"/>
        <end position="141"/>
    </location>
</feature>
<gene>
    <name evidence="3" type="ORF">GTH32_15380</name>
</gene>
<keyword evidence="3" id="KW-0012">Acyltransferase</keyword>
<dbReference type="InterPro" id="IPR002123">
    <property type="entry name" value="Plipid/glycerol_acylTrfase"/>
</dbReference>
<keyword evidence="1" id="KW-0812">Transmembrane</keyword>
<proteinExistence type="predicted"/>
<keyword evidence="3" id="KW-0808">Transferase</keyword>
<keyword evidence="1" id="KW-1133">Transmembrane helix</keyword>
<dbReference type="SUPFAM" id="SSF69593">
    <property type="entry name" value="Glycerol-3-phosphate (1)-acyltransferase"/>
    <property type="match status" value="1"/>
</dbReference>
<dbReference type="NCBIfam" id="NF010621">
    <property type="entry name" value="PRK14014.1"/>
    <property type="match status" value="1"/>
</dbReference>
<feature type="transmembrane region" description="Helical" evidence="1">
    <location>
        <begin position="6"/>
        <end position="35"/>
    </location>
</feature>